<dbReference type="CDD" id="cd09917">
    <property type="entry name" value="F-box_SF"/>
    <property type="match status" value="1"/>
</dbReference>
<reference evidence="2" key="2">
    <citation type="submission" date="2020-11" db="EMBL/GenBank/DDBJ databases">
        <authorList>
            <consortium name="DOE Joint Genome Institute"/>
            <person name="Kuo A."/>
            <person name="Miyauchi S."/>
            <person name="Kiss E."/>
            <person name="Drula E."/>
            <person name="Kohler A."/>
            <person name="Sanchez-Garcia M."/>
            <person name="Andreopoulos B."/>
            <person name="Barry K.W."/>
            <person name="Bonito G."/>
            <person name="Buee M."/>
            <person name="Carver A."/>
            <person name="Chen C."/>
            <person name="Cichocki N."/>
            <person name="Clum A."/>
            <person name="Culley D."/>
            <person name="Crous P.W."/>
            <person name="Fauchery L."/>
            <person name="Girlanda M."/>
            <person name="Hayes R."/>
            <person name="Keri Z."/>
            <person name="Labutti K."/>
            <person name="Lipzen A."/>
            <person name="Lombard V."/>
            <person name="Magnuson J."/>
            <person name="Maillard F."/>
            <person name="Morin E."/>
            <person name="Murat C."/>
            <person name="Nolan M."/>
            <person name="Ohm R."/>
            <person name="Pangilinan J."/>
            <person name="Pereira M."/>
            <person name="Perotto S."/>
            <person name="Peter M."/>
            <person name="Riley R."/>
            <person name="Sitrit Y."/>
            <person name="Stielow B."/>
            <person name="Szollosi G."/>
            <person name="Zifcakova L."/>
            <person name="Stursova M."/>
            <person name="Spatafora J.W."/>
            <person name="Tedersoo L."/>
            <person name="Vaario L.-M."/>
            <person name="Yamada A."/>
            <person name="Yan M."/>
            <person name="Wang P."/>
            <person name="Xu J."/>
            <person name="Bruns T."/>
            <person name="Baldrian P."/>
            <person name="Vilgalys R."/>
            <person name="Henrissat B."/>
            <person name="Grigoriev I.V."/>
            <person name="Hibbett D."/>
            <person name="Nagy L.G."/>
            <person name="Martin F.M."/>
        </authorList>
    </citation>
    <scope>NUCLEOTIDE SEQUENCE</scope>
    <source>
        <strain evidence="2">UH-Tt-Lm1</strain>
    </source>
</reference>
<evidence type="ECO:0000259" key="1">
    <source>
        <dbReference type="Pfam" id="PF12937"/>
    </source>
</evidence>
<dbReference type="AlphaFoldDB" id="A0A9P6HB44"/>
<gene>
    <name evidence="2" type="ORF">BJ322DRAFT_143835</name>
</gene>
<name>A0A9P6HB44_9AGAM</name>
<keyword evidence="3" id="KW-1185">Reference proteome</keyword>
<dbReference type="InterPro" id="IPR001810">
    <property type="entry name" value="F-box_dom"/>
</dbReference>
<dbReference type="EMBL" id="WIUZ02000010">
    <property type="protein sequence ID" value="KAF9783266.1"/>
    <property type="molecule type" value="Genomic_DNA"/>
</dbReference>
<evidence type="ECO:0000313" key="3">
    <source>
        <dbReference type="Proteomes" id="UP000736335"/>
    </source>
</evidence>
<comment type="caution">
    <text evidence="2">The sequence shown here is derived from an EMBL/GenBank/DDBJ whole genome shotgun (WGS) entry which is preliminary data.</text>
</comment>
<reference evidence="2" key="1">
    <citation type="journal article" date="2020" name="Nat. Commun.">
        <title>Large-scale genome sequencing of mycorrhizal fungi provides insights into the early evolution of symbiotic traits.</title>
        <authorList>
            <person name="Miyauchi S."/>
            <person name="Kiss E."/>
            <person name="Kuo A."/>
            <person name="Drula E."/>
            <person name="Kohler A."/>
            <person name="Sanchez-Garcia M."/>
            <person name="Morin E."/>
            <person name="Andreopoulos B."/>
            <person name="Barry K.W."/>
            <person name="Bonito G."/>
            <person name="Buee M."/>
            <person name="Carver A."/>
            <person name="Chen C."/>
            <person name="Cichocki N."/>
            <person name="Clum A."/>
            <person name="Culley D."/>
            <person name="Crous P.W."/>
            <person name="Fauchery L."/>
            <person name="Girlanda M."/>
            <person name="Hayes R.D."/>
            <person name="Keri Z."/>
            <person name="LaButti K."/>
            <person name="Lipzen A."/>
            <person name="Lombard V."/>
            <person name="Magnuson J."/>
            <person name="Maillard F."/>
            <person name="Murat C."/>
            <person name="Nolan M."/>
            <person name="Ohm R.A."/>
            <person name="Pangilinan J."/>
            <person name="Pereira M.F."/>
            <person name="Perotto S."/>
            <person name="Peter M."/>
            <person name="Pfister S."/>
            <person name="Riley R."/>
            <person name="Sitrit Y."/>
            <person name="Stielow J.B."/>
            <person name="Szollosi G."/>
            <person name="Zifcakova L."/>
            <person name="Stursova M."/>
            <person name="Spatafora J.W."/>
            <person name="Tedersoo L."/>
            <person name="Vaario L.M."/>
            <person name="Yamada A."/>
            <person name="Yan M."/>
            <person name="Wang P."/>
            <person name="Xu J."/>
            <person name="Bruns T."/>
            <person name="Baldrian P."/>
            <person name="Vilgalys R."/>
            <person name="Dunand C."/>
            <person name="Henrissat B."/>
            <person name="Grigoriev I.V."/>
            <person name="Hibbett D."/>
            <person name="Nagy L.G."/>
            <person name="Martin F.M."/>
        </authorList>
    </citation>
    <scope>NUCLEOTIDE SEQUENCE</scope>
    <source>
        <strain evidence="2">UH-Tt-Lm1</strain>
    </source>
</reference>
<dbReference type="Gene3D" id="1.20.1280.50">
    <property type="match status" value="1"/>
</dbReference>
<dbReference type="InterPro" id="IPR036047">
    <property type="entry name" value="F-box-like_dom_sf"/>
</dbReference>
<dbReference type="Pfam" id="PF12937">
    <property type="entry name" value="F-box-like"/>
    <property type="match status" value="1"/>
</dbReference>
<organism evidence="2 3">
    <name type="scientific">Thelephora terrestris</name>
    <dbReference type="NCBI Taxonomy" id="56493"/>
    <lineage>
        <taxon>Eukaryota</taxon>
        <taxon>Fungi</taxon>
        <taxon>Dikarya</taxon>
        <taxon>Basidiomycota</taxon>
        <taxon>Agaricomycotina</taxon>
        <taxon>Agaricomycetes</taxon>
        <taxon>Thelephorales</taxon>
        <taxon>Thelephoraceae</taxon>
        <taxon>Thelephora</taxon>
    </lineage>
</organism>
<feature type="domain" description="F-box" evidence="1">
    <location>
        <begin position="58"/>
        <end position="90"/>
    </location>
</feature>
<accession>A0A9P6HB44</accession>
<proteinExistence type="predicted"/>
<evidence type="ECO:0000313" key="2">
    <source>
        <dbReference type="EMBL" id="KAF9783266.1"/>
    </source>
</evidence>
<sequence>MSRATRDGSFPRSPRLALSGIEIFANAVLRRFETKFMGGLARRHSGPPTDLPQRRSFPPEIVIMIMAYLKYDTATLKACAATCSTWYRIAALHIHDTLVLPKWSESMSRNQPYSRLLFLHKFGLLPFVERLAFGGSLGCLVCPANFDSGNMPYFGAMVNLQRLEIEDLMFSQFPEGLGKYLGHFAPTLRSVALICPKGARWQLLDFLRLFPKLENVGISRYSKRGGGDPLDNQPVVPISRGLRGTLVLKDFGDVKLLEDMAVVFGGMGFTCMDLKNAPGAMRFVLDACADTLETLWIYPPIKRCHYTSSHDFNLSSSTALRCIEVSVDSLRRLGQLFSTIASPVFSELVVIFPSVETRCTMWVDVADGVRDLYEVRACNVVFCYDGPETSAHAREMRLMTRRGVEAGRYDFLPRPPLVVYRPFKTLFRG</sequence>
<dbReference type="SUPFAM" id="SSF81383">
    <property type="entry name" value="F-box domain"/>
    <property type="match status" value="1"/>
</dbReference>
<protein>
    <recommendedName>
        <fullName evidence="1">F-box domain-containing protein</fullName>
    </recommendedName>
</protein>
<dbReference type="Proteomes" id="UP000736335">
    <property type="component" value="Unassembled WGS sequence"/>
</dbReference>
<dbReference type="OrthoDB" id="2788229at2759"/>